<dbReference type="CDD" id="cd07043">
    <property type="entry name" value="STAS_anti-anti-sigma_factors"/>
    <property type="match status" value="1"/>
</dbReference>
<dbReference type="Proteomes" id="UP000193710">
    <property type="component" value="Unassembled WGS sequence"/>
</dbReference>
<reference evidence="2" key="2">
    <citation type="submission" date="2014-04" db="EMBL/GenBank/DDBJ databases">
        <authorList>
            <person name="Urmite Genomes U."/>
        </authorList>
    </citation>
    <scope>NUCLEOTIDE SEQUENCE</scope>
    <source>
        <strain evidence="2">DSM 44626</strain>
    </source>
</reference>
<dbReference type="EMBL" id="LQPY01000017">
    <property type="protein sequence ID" value="ORX04867.1"/>
    <property type="molecule type" value="Genomic_DNA"/>
</dbReference>
<dbReference type="SUPFAM" id="SSF52091">
    <property type="entry name" value="SpoIIaa-like"/>
    <property type="match status" value="1"/>
</dbReference>
<organism evidence="2">
    <name type="scientific">Mycobacterium triplex</name>
    <dbReference type="NCBI Taxonomy" id="47839"/>
    <lineage>
        <taxon>Bacteria</taxon>
        <taxon>Bacillati</taxon>
        <taxon>Actinomycetota</taxon>
        <taxon>Actinomycetes</taxon>
        <taxon>Mycobacteriales</taxon>
        <taxon>Mycobacteriaceae</taxon>
        <taxon>Mycobacterium</taxon>
        <taxon>Mycobacterium simiae complex</taxon>
    </lineage>
</organism>
<reference evidence="2" key="1">
    <citation type="journal article" date="2014" name="Genome Announc.">
        <title>Draft Genome Sequence of Mycobacterium triplex DSM 44626.</title>
        <authorList>
            <person name="Sassi M."/>
            <person name="Croce O."/>
            <person name="Robert C."/>
            <person name="Raoult D."/>
            <person name="Drancourt M."/>
        </authorList>
    </citation>
    <scope>NUCLEOTIDE SEQUENCE [LARGE SCALE GENOMIC DNA]</scope>
    <source>
        <strain evidence="2">DSM 44626</strain>
    </source>
</reference>
<dbReference type="InterPro" id="IPR036513">
    <property type="entry name" value="STAS_dom_sf"/>
</dbReference>
<reference evidence="3 4" key="3">
    <citation type="submission" date="2016-01" db="EMBL/GenBank/DDBJ databases">
        <title>The new phylogeny of the genus Mycobacterium.</title>
        <authorList>
            <person name="Tarcisio F."/>
            <person name="Conor M."/>
            <person name="Antonella G."/>
            <person name="Elisabetta G."/>
            <person name="Giulia F.S."/>
            <person name="Sara T."/>
            <person name="Anna F."/>
            <person name="Clotilde B."/>
            <person name="Roberto B."/>
            <person name="Veronica D.S."/>
            <person name="Fabio R."/>
            <person name="Monica P."/>
            <person name="Olivier J."/>
            <person name="Enrico T."/>
            <person name="Nicola S."/>
        </authorList>
    </citation>
    <scope>NUCLEOTIDE SEQUENCE [LARGE SCALE GENOMIC DNA]</scope>
    <source>
        <strain evidence="3 4">DSM 44626</strain>
    </source>
</reference>
<keyword evidence="4" id="KW-1185">Reference proteome</keyword>
<evidence type="ECO:0000313" key="2">
    <source>
        <dbReference type="EMBL" id="CDO89506.1"/>
    </source>
</evidence>
<dbReference type="Gene3D" id="3.30.750.24">
    <property type="entry name" value="STAS domain"/>
    <property type="match status" value="1"/>
</dbReference>
<dbReference type="AlphaFoldDB" id="A0A024K0Q8"/>
<dbReference type="OrthoDB" id="4628340at2"/>
<accession>A0A024K0Q8</accession>
<dbReference type="Pfam" id="PF01740">
    <property type="entry name" value="STAS"/>
    <property type="match status" value="1"/>
</dbReference>
<evidence type="ECO:0000313" key="4">
    <source>
        <dbReference type="Proteomes" id="UP000193710"/>
    </source>
</evidence>
<dbReference type="HOGENOM" id="CLU_115403_12_0_11"/>
<gene>
    <name evidence="3" type="ORF">AWC29_13305</name>
    <name evidence="2" type="ORF">BN973_03882</name>
</gene>
<dbReference type="PROSITE" id="PS50801">
    <property type="entry name" value="STAS"/>
    <property type="match status" value="1"/>
</dbReference>
<dbReference type="eggNOG" id="COG1366">
    <property type="taxonomic scope" value="Bacteria"/>
</dbReference>
<proteinExistence type="predicted"/>
<evidence type="ECO:0000259" key="1">
    <source>
        <dbReference type="PROSITE" id="PS50801"/>
    </source>
</evidence>
<name>A0A024K0Q8_9MYCO</name>
<sequence length="103" mass="10916">MPAALTLNTDHGPDGNPRVTATGEIDLSNVDQLIKALNAASAGTRRPITIDLSTVKYLDSAGINALFDHADKVDGLHIIVHRLLIRVLRISGLDKVATLEAAP</sequence>
<dbReference type="EMBL" id="HG964446">
    <property type="protein sequence ID" value="CDO89506.1"/>
    <property type="molecule type" value="Genomic_DNA"/>
</dbReference>
<dbReference type="STRING" id="47839.BN973_03882"/>
<dbReference type="Proteomes" id="UP000028880">
    <property type="component" value="Unassembled WGS sequence"/>
</dbReference>
<dbReference type="RefSeq" id="WP_036470140.1">
    <property type="nucleotide sequence ID" value="NZ_HG964446.1"/>
</dbReference>
<feature type="domain" description="STAS" evidence="1">
    <location>
        <begin position="19"/>
        <end position="80"/>
    </location>
</feature>
<dbReference type="InterPro" id="IPR002645">
    <property type="entry name" value="STAS_dom"/>
</dbReference>
<evidence type="ECO:0000313" key="3">
    <source>
        <dbReference type="EMBL" id="ORX04867.1"/>
    </source>
</evidence>
<protein>
    <submittedName>
        <fullName evidence="2">Anti-sigma-factor antagonist</fullName>
    </submittedName>
</protein>